<feature type="domain" description="WSC" evidence="9">
    <location>
        <begin position="176"/>
        <end position="268"/>
    </location>
</feature>
<keyword evidence="11" id="KW-1185">Reference proteome</keyword>
<keyword evidence="5" id="KW-0472">Membrane</keyword>
<dbReference type="AlphaFoldDB" id="D8LC73"/>
<dbReference type="eggNOG" id="KOG4157">
    <property type="taxonomic scope" value="Eukaryota"/>
</dbReference>
<evidence type="ECO:0000256" key="6">
    <source>
        <dbReference type="ARBA" id="ARBA00023180"/>
    </source>
</evidence>
<dbReference type="EMBL" id="FN649733">
    <property type="protein sequence ID" value="CBN79256.1"/>
    <property type="molecule type" value="Genomic_DNA"/>
</dbReference>
<evidence type="ECO:0000256" key="3">
    <source>
        <dbReference type="ARBA" id="ARBA00022729"/>
    </source>
</evidence>
<dbReference type="GO" id="GO:0005886">
    <property type="term" value="C:plasma membrane"/>
    <property type="evidence" value="ECO:0007669"/>
    <property type="project" value="TreeGrafter"/>
</dbReference>
<evidence type="ECO:0000256" key="8">
    <source>
        <dbReference type="SAM" id="SignalP"/>
    </source>
</evidence>
<dbReference type="PANTHER" id="PTHR24269:SF16">
    <property type="entry name" value="PROTEIN SLG1"/>
    <property type="match status" value="1"/>
</dbReference>
<feature type="signal peptide" evidence="8">
    <location>
        <begin position="1"/>
        <end position="18"/>
    </location>
</feature>
<dbReference type="InterPro" id="IPR039448">
    <property type="entry name" value="Beta_helix"/>
</dbReference>
<proteinExistence type="predicted"/>
<feature type="chain" id="PRO_5003117002" evidence="8">
    <location>
        <begin position="19"/>
        <end position="885"/>
    </location>
</feature>
<feature type="region of interest" description="Disordered" evidence="7">
    <location>
        <begin position="267"/>
        <end position="287"/>
    </location>
</feature>
<dbReference type="STRING" id="2880.D8LC73"/>
<feature type="compositionally biased region" description="Pro residues" evidence="7">
    <location>
        <begin position="83"/>
        <end position="92"/>
    </location>
</feature>
<dbReference type="Pfam" id="PF01822">
    <property type="entry name" value="WSC"/>
    <property type="match status" value="2"/>
</dbReference>
<dbReference type="BRENDA" id="5.1.3.37">
    <property type="organism ID" value="13181"/>
</dbReference>
<evidence type="ECO:0000256" key="5">
    <source>
        <dbReference type="ARBA" id="ARBA00023136"/>
    </source>
</evidence>
<feature type="compositionally biased region" description="Pro residues" evidence="7">
    <location>
        <begin position="402"/>
        <end position="412"/>
    </location>
</feature>
<dbReference type="InterPro" id="IPR051836">
    <property type="entry name" value="Kremen_rcpt"/>
</dbReference>
<dbReference type="EMBL" id="FN647683">
    <property type="protein sequence ID" value="CBN79256.1"/>
    <property type="molecule type" value="Genomic_DNA"/>
</dbReference>
<dbReference type="SMART" id="SM00321">
    <property type="entry name" value="WSC"/>
    <property type="match status" value="2"/>
</dbReference>
<evidence type="ECO:0000256" key="2">
    <source>
        <dbReference type="ARBA" id="ARBA00022692"/>
    </source>
</evidence>
<dbReference type="InterPro" id="IPR011050">
    <property type="entry name" value="Pectin_lyase_fold/virulence"/>
</dbReference>
<dbReference type="SUPFAM" id="SSF51126">
    <property type="entry name" value="Pectin lyase-like"/>
    <property type="match status" value="1"/>
</dbReference>
<dbReference type="Proteomes" id="UP000002630">
    <property type="component" value="Linkage Group LG08"/>
</dbReference>
<dbReference type="GO" id="GO:0016853">
    <property type="term" value="F:isomerase activity"/>
    <property type="evidence" value="ECO:0007669"/>
    <property type="project" value="UniProtKB-KW"/>
</dbReference>
<dbReference type="PANTHER" id="PTHR24269">
    <property type="entry name" value="KREMEN PROTEIN"/>
    <property type="match status" value="1"/>
</dbReference>
<accession>D8LC73</accession>
<organism evidence="10 11">
    <name type="scientific">Ectocarpus siliculosus</name>
    <name type="common">Brown alga</name>
    <name type="synonym">Conferva siliculosa</name>
    <dbReference type="NCBI Taxonomy" id="2880"/>
    <lineage>
        <taxon>Eukaryota</taxon>
        <taxon>Sar</taxon>
        <taxon>Stramenopiles</taxon>
        <taxon>Ochrophyta</taxon>
        <taxon>PX clade</taxon>
        <taxon>Phaeophyceae</taxon>
        <taxon>Ectocarpales</taxon>
        <taxon>Ectocarpaceae</taxon>
        <taxon>Ectocarpus</taxon>
    </lineage>
</organism>
<keyword evidence="3 8" id="KW-0732">Signal</keyword>
<protein>
    <submittedName>
        <fullName evidence="10">Mannuronan C-5-epimerase 4</fullName>
        <ecNumber evidence="10">5.1.3.-</ecNumber>
    </submittedName>
</protein>
<feature type="region of interest" description="Disordered" evidence="7">
    <location>
        <begin position="385"/>
        <end position="425"/>
    </location>
</feature>
<evidence type="ECO:0000259" key="9">
    <source>
        <dbReference type="PROSITE" id="PS51212"/>
    </source>
</evidence>
<dbReference type="OrthoDB" id="2019572at2759"/>
<dbReference type="EC" id="5.1.3.-" evidence="10"/>
<dbReference type="Pfam" id="PF13229">
    <property type="entry name" value="Beta_helix"/>
    <property type="match status" value="1"/>
</dbReference>
<evidence type="ECO:0000256" key="7">
    <source>
        <dbReference type="SAM" id="MobiDB-lite"/>
    </source>
</evidence>
<comment type="subcellular location">
    <subcellularLocation>
        <location evidence="1">Membrane</location>
        <topology evidence="1">Single-pass membrane protein</topology>
    </subcellularLocation>
</comment>
<sequence length="885" mass="93734">MHLLKLLLPVLSISFVAAQTCDGILKGDICCSAGCGECGGSGCGDRGGGLTGDDCCHSDIIAANVPCGSAPCILGASASTPTSPTPTTPTPTPDGSSGSCDDGILQGDVCCVAECETCGGSGCSSRNGLTGDECCTANIKAAGVSCGEAPCIVTDDSPSPTDDDNTPSPPSPSSSSYSFAGCYVDSPDRVLSGDSMMSVNSVMTTAYCADFCEGSDYFGVQFGYECFCSSSGDTPDELGESEDCEMACSGDSSEICGGSYAIQVYEYSDDDDTPTPVTPTPSGDGDYESVGCFVDDSSDRVLSGDSMLSINSVMTAAYCADFCEGSTYFGTEYAFECFCSSSGDSPDELGEASNCDMTCSGDSSETCGGFNAIQVYMLEDGPAPTPVAPSPTPAVGEWEVPDPSPTSNPSPTPLMEISSSCGDDEDRPSFRYAASSGVAGRLYAEGEGCFTMTDLYNFRGTENDGSSKGPVYMLDDDGTKLDIPSGITNNWLLAAELYITGGGVFYCKGTSAGGDCNQLRIQSTGSDDFHEVRGHGGSLYFEDTIVTSWDTPNKEPQETYENGRSFLNCVSEKLTGDDCEGNAKNEMGECRMDIINSEIAYLGYFDSESYGMTWKVRGFCKDLSNPEVFELTNVYGDLTGSDIHHLYYGHYSYGHQGGVWTNNKMHDNWQYGFDPHDDSDYLTIAYNEVYNNVNHGIIASKRCNNVKIFENEVRDGGAAAAGIFLHRSSDGAAVFDNTITNMQDAGIAMLESFDAQIYGNIINGAKYGIRMSLGSGNNEVYQNSFTDISQYGLYTYEGSDEPDVSDGRPSGNVLALNLVEDCPIGVKIKEGDDNEFYQNTFINVDAFEFPESTNTMWSGNDIGDGCIEEDDEFDAASGSDSIPIC</sequence>
<dbReference type="Gene3D" id="2.160.20.10">
    <property type="entry name" value="Single-stranded right-handed beta-helix, Pectin lyase-like"/>
    <property type="match status" value="1"/>
</dbReference>
<dbReference type="InterPro" id="IPR002889">
    <property type="entry name" value="WSC_carb-bd"/>
</dbReference>
<name>D8LC73_ECTSI</name>
<dbReference type="InterPro" id="IPR012334">
    <property type="entry name" value="Pectin_lyas_fold"/>
</dbReference>
<dbReference type="SMART" id="SM00710">
    <property type="entry name" value="PbH1"/>
    <property type="match status" value="7"/>
</dbReference>
<dbReference type="PROSITE" id="PS51212">
    <property type="entry name" value="WSC"/>
    <property type="match status" value="2"/>
</dbReference>
<evidence type="ECO:0000256" key="1">
    <source>
        <dbReference type="ARBA" id="ARBA00004167"/>
    </source>
</evidence>
<feature type="domain" description="WSC" evidence="9">
    <location>
        <begin position="286"/>
        <end position="379"/>
    </location>
</feature>
<evidence type="ECO:0000313" key="10">
    <source>
        <dbReference type="EMBL" id="CBN79256.1"/>
    </source>
</evidence>
<keyword evidence="10" id="KW-0413">Isomerase</keyword>
<feature type="region of interest" description="Disordered" evidence="7">
    <location>
        <begin position="157"/>
        <end position="178"/>
    </location>
</feature>
<evidence type="ECO:0000256" key="4">
    <source>
        <dbReference type="ARBA" id="ARBA00022989"/>
    </source>
</evidence>
<keyword evidence="6" id="KW-0325">Glycoprotein</keyword>
<feature type="region of interest" description="Disordered" evidence="7">
    <location>
        <begin position="79"/>
        <end position="98"/>
    </location>
</feature>
<dbReference type="InterPro" id="IPR006626">
    <property type="entry name" value="PbH1"/>
</dbReference>
<keyword evidence="4" id="KW-1133">Transmembrane helix</keyword>
<reference evidence="10 11" key="1">
    <citation type="journal article" date="2010" name="Nature">
        <title>The Ectocarpus genome and the independent evolution of multicellularity in brown algae.</title>
        <authorList>
            <person name="Cock J.M."/>
            <person name="Sterck L."/>
            <person name="Rouze P."/>
            <person name="Scornet D."/>
            <person name="Allen A.E."/>
            <person name="Amoutzias G."/>
            <person name="Anthouard V."/>
            <person name="Artiguenave F."/>
            <person name="Aury J.M."/>
            <person name="Badger J.H."/>
            <person name="Beszteri B."/>
            <person name="Billiau K."/>
            <person name="Bonnet E."/>
            <person name="Bothwell J.H."/>
            <person name="Bowler C."/>
            <person name="Boyen C."/>
            <person name="Brownlee C."/>
            <person name="Carrano C.J."/>
            <person name="Charrier B."/>
            <person name="Cho G.Y."/>
            <person name="Coelho S.M."/>
            <person name="Collen J."/>
            <person name="Corre E."/>
            <person name="Da Silva C."/>
            <person name="Delage L."/>
            <person name="Delaroque N."/>
            <person name="Dittami S.M."/>
            <person name="Doulbeau S."/>
            <person name="Elias M."/>
            <person name="Farnham G."/>
            <person name="Gachon C.M."/>
            <person name="Gschloessl B."/>
            <person name="Heesch S."/>
            <person name="Jabbari K."/>
            <person name="Jubin C."/>
            <person name="Kawai H."/>
            <person name="Kimura K."/>
            <person name="Kloareg B."/>
            <person name="Kupper F.C."/>
            <person name="Lang D."/>
            <person name="Le Bail A."/>
            <person name="Leblanc C."/>
            <person name="Lerouge P."/>
            <person name="Lohr M."/>
            <person name="Lopez P.J."/>
            <person name="Martens C."/>
            <person name="Maumus F."/>
            <person name="Michel G."/>
            <person name="Miranda-Saavedra D."/>
            <person name="Morales J."/>
            <person name="Moreau H."/>
            <person name="Motomura T."/>
            <person name="Nagasato C."/>
            <person name="Napoli C.A."/>
            <person name="Nelson D.R."/>
            <person name="Nyvall-Collen P."/>
            <person name="Peters A.F."/>
            <person name="Pommier C."/>
            <person name="Potin P."/>
            <person name="Poulain J."/>
            <person name="Quesneville H."/>
            <person name="Read B."/>
            <person name="Rensing S.A."/>
            <person name="Ritter A."/>
            <person name="Rousvoal S."/>
            <person name="Samanta M."/>
            <person name="Samson G."/>
            <person name="Schroeder D.C."/>
            <person name="Segurens B."/>
            <person name="Strittmatter M."/>
            <person name="Tonon T."/>
            <person name="Tregear J.W."/>
            <person name="Valentin K."/>
            <person name="von Dassow P."/>
            <person name="Yamagishi T."/>
            <person name="Van de Peer Y."/>
            <person name="Wincker P."/>
        </authorList>
    </citation>
    <scope>NUCLEOTIDE SEQUENCE [LARGE SCALE GENOMIC DNA]</scope>
    <source>
        <strain evidence="11">Ec32 / CCAP1310/4</strain>
    </source>
</reference>
<gene>
    <name evidence="10" type="primary">MEP4</name>
    <name evidence="10" type="ORF">Esi_0010_0210</name>
</gene>
<dbReference type="InParanoid" id="D8LC73"/>
<keyword evidence="2" id="KW-0812">Transmembrane</keyword>
<evidence type="ECO:0000313" key="11">
    <source>
        <dbReference type="Proteomes" id="UP000002630"/>
    </source>
</evidence>